<dbReference type="EC" id="3.2.1.52" evidence="7"/>
<evidence type="ECO:0000313" key="13">
    <source>
        <dbReference type="EMBL" id="KAJ8925860.1"/>
    </source>
</evidence>
<evidence type="ECO:0000256" key="4">
    <source>
        <dbReference type="ARBA" id="ARBA00022801"/>
    </source>
</evidence>
<dbReference type="InterPro" id="IPR015883">
    <property type="entry name" value="Glyco_hydro_20_cat"/>
</dbReference>
<feature type="disulfide bond" evidence="9">
    <location>
        <begin position="298"/>
        <end position="349"/>
    </location>
</feature>
<dbReference type="SUPFAM" id="SSF55545">
    <property type="entry name" value="beta-N-acetylhexosaminidase-like domain"/>
    <property type="match status" value="1"/>
</dbReference>
<dbReference type="Proteomes" id="UP001159042">
    <property type="component" value="Unassembled WGS sequence"/>
</dbReference>
<dbReference type="Gene3D" id="3.30.379.10">
    <property type="entry name" value="Chitobiase/beta-hexosaminidase domain 2-like"/>
    <property type="match status" value="1"/>
</dbReference>
<evidence type="ECO:0000256" key="6">
    <source>
        <dbReference type="ARBA" id="ARBA00023295"/>
    </source>
</evidence>
<dbReference type="Pfam" id="PF00728">
    <property type="entry name" value="Glyco_hydro_20"/>
    <property type="match status" value="1"/>
</dbReference>
<dbReference type="AlphaFoldDB" id="A0AAV8WI65"/>
<comment type="caution">
    <text evidence="13">The sequence shown here is derived from an EMBL/GenBank/DDBJ whole genome shotgun (WGS) entry which is preliminary data.</text>
</comment>
<keyword evidence="6 7" id="KW-0326">Glycosidase</keyword>
<dbReference type="InterPro" id="IPR025705">
    <property type="entry name" value="Beta_hexosaminidase_sua/sub"/>
</dbReference>
<feature type="domain" description="Glycoside hydrolase family 20 catalytic" evidence="11">
    <location>
        <begin position="189"/>
        <end position="504"/>
    </location>
</feature>
<dbReference type="SUPFAM" id="SSF51445">
    <property type="entry name" value="(Trans)glycosidases"/>
    <property type="match status" value="1"/>
</dbReference>
<feature type="disulfide bond" evidence="9">
    <location>
        <begin position="522"/>
        <end position="540"/>
    </location>
</feature>
<comment type="catalytic activity">
    <reaction evidence="1 7">
        <text>Hydrolysis of terminal non-reducing N-acetyl-D-hexosamine residues in N-acetyl-beta-D-hexosaminides.</text>
        <dbReference type="EC" id="3.2.1.52"/>
    </reaction>
</comment>
<dbReference type="PIRSF" id="PIRSF001093">
    <property type="entry name" value="B-hxosamndse_ab_euk"/>
    <property type="match status" value="1"/>
</dbReference>
<dbReference type="GO" id="GO:0004563">
    <property type="term" value="F:beta-N-acetylhexosaminidase activity"/>
    <property type="evidence" value="ECO:0007669"/>
    <property type="project" value="UniProtKB-EC"/>
</dbReference>
<dbReference type="EMBL" id="JANEYG010000001">
    <property type="protein sequence ID" value="KAJ8925860.1"/>
    <property type="molecule type" value="Genomic_DNA"/>
</dbReference>
<dbReference type="InterPro" id="IPR029018">
    <property type="entry name" value="Hex-like_dom2"/>
</dbReference>
<dbReference type="Pfam" id="PF14845">
    <property type="entry name" value="Glycohydro_20b2"/>
    <property type="match status" value="1"/>
</dbReference>
<dbReference type="GO" id="GO:0005975">
    <property type="term" value="P:carbohydrate metabolic process"/>
    <property type="evidence" value="ECO:0007669"/>
    <property type="project" value="InterPro"/>
</dbReference>
<evidence type="ECO:0000313" key="14">
    <source>
        <dbReference type="Proteomes" id="UP001159042"/>
    </source>
</evidence>
<proteinExistence type="inferred from homology"/>
<dbReference type="PANTHER" id="PTHR22600:SF21">
    <property type="entry name" value="BETA-HEXOSAMINIDASE A"/>
    <property type="match status" value="1"/>
</dbReference>
<evidence type="ECO:0000256" key="3">
    <source>
        <dbReference type="ARBA" id="ARBA00022729"/>
    </source>
</evidence>
<keyword evidence="4 7" id="KW-0378">Hydrolase</keyword>
<dbReference type="Gene3D" id="3.20.20.80">
    <property type="entry name" value="Glycosidases"/>
    <property type="match status" value="1"/>
</dbReference>
<organism evidence="13 14">
    <name type="scientific">Exocentrus adspersus</name>
    <dbReference type="NCBI Taxonomy" id="1586481"/>
    <lineage>
        <taxon>Eukaryota</taxon>
        <taxon>Metazoa</taxon>
        <taxon>Ecdysozoa</taxon>
        <taxon>Arthropoda</taxon>
        <taxon>Hexapoda</taxon>
        <taxon>Insecta</taxon>
        <taxon>Pterygota</taxon>
        <taxon>Neoptera</taxon>
        <taxon>Endopterygota</taxon>
        <taxon>Coleoptera</taxon>
        <taxon>Polyphaga</taxon>
        <taxon>Cucujiformia</taxon>
        <taxon>Chrysomeloidea</taxon>
        <taxon>Cerambycidae</taxon>
        <taxon>Lamiinae</taxon>
        <taxon>Acanthocinini</taxon>
        <taxon>Exocentrus</taxon>
    </lineage>
</organism>
<dbReference type="FunFam" id="3.20.20.80:FF:000063">
    <property type="entry name" value="Beta-hexosaminidase"/>
    <property type="match status" value="1"/>
</dbReference>
<evidence type="ECO:0000256" key="5">
    <source>
        <dbReference type="ARBA" id="ARBA00023180"/>
    </source>
</evidence>
<protein>
    <recommendedName>
        <fullName evidence="7">Beta-hexosaminidase</fullName>
        <ecNumber evidence="7">3.2.1.52</ecNumber>
    </recommendedName>
</protein>
<dbReference type="GO" id="GO:0005764">
    <property type="term" value="C:lysosome"/>
    <property type="evidence" value="ECO:0007669"/>
    <property type="project" value="TreeGrafter"/>
</dbReference>
<keyword evidence="3 10" id="KW-0732">Signal</keyword>
<keyword evidence="14" id="KW-1185">Reference proteome</keyword>
<comment type="similarity">
    <text evidence="2 7">Belongs to the glycosyl hydrolase 20 family.</text>
</comment>
<sequence>MIVLNSLISSFLFLLVNCYIIDPGPTVIATKGEVWPKPYSQQNSSKYYGFRPVLFQFTLTTDNNCNFLQDAFSRYHKIVMTEALRGKKSFSFYKHLHYKKQTLNDDLFLGYLDNLNVTLKGDCKDDEYPSSTMNEEYELKVDETGANLVSPTIWGVLRGLETFSQLVYLADDTVSLRINLTEIEDKPRFPHRGLHLDTSRHFMPVDTLLVMLDAMSYNKMNVFHWHITDDQSFPYVSLKFPELSEKGAYASTLVYSPADVKEIIEYARLRGIRVLPEFDTPGHTRSWGEGKRDILTECYPRPNKTGKLGPIDPTKNSTYEFLKEFFDEVGDVFPDQYIHLGGDEVGFECWQSNPDIIAFMKANNMSDDFVGLESYYIQKLIDIVDELNSDSIVWEEVFVNGVVLPQKTIVHVWKDVWQVTVAEVVDSGRQALLSTCWYLDHLGSYVDWHDFYACEPYSATADEEKQKLILGGEACMWAEEVNEYNVVPRVWPRASAAAEKLWSRKDVNDVTDAAKRLEEHTCRMNRRGVAAQPPNYSGYCL</sequence>
<dbReference type="GO" id="GO:0006689">
    <property type="term" value="P:ganglioside catabolic process"/>
    <property type="evidence" value="ECO:0007669"/>
    <property type="project" value="TreeGrafter"/>
</dbReference>
<dbReference type="InterPro" id="IPR029019">
    <property type="entry name" value="HEX_eukaryotic_N"/>
</dbReference>
<feature type="disulfide bond" evidence="9">
    <location>
        <begin position="65"/>
        <end position="123"/>
    </location>
</feature>
<feature type="chain" id="PRO_5043496752" description="Beta-hexosaminidase" evidence="10">
    <location>
        <begin position="19"/>
        <end position="541"/>
    </location>
</feature>
<dbReference type="PRINTS" id="PR00738">
    <property type="entry name" value="GLHYDRLASE20"/>
</dbReference>
<feature type="domain" description="Beta-hexosaminidase eukaryotic type N-terminal" evidence="12">
    <location>
        <begin position="34"/>
        <end position="166"/>
    </location>
</feature>
<reference evidence="13 14" key="1">
    <citation type="journal article" date="2023" name="Insect Mol. Biol.">
        <title>Genome sequencing provides insights into the evolution of gene families encoding plant cell wall-degrading enzymes in longhorned beetles.</title>
        <authorList>
            <person name="Shin N.R."/>
            <person name="Okamura Y."/>
            <person name="Kirsch R."/>
            <person name="Pauchet Y."/>
        </authorList>
    </citation>
    <scope>NUCLEOTIDE SEQUENCE [LARGE SCALE GENOMIC DNA]</scope>
    <source>
        <strain evidence="13">EAD_L_NR</strain>
    </source>
</reference>
<evidence type="ECO:0000259" key="12">
    <source>
        <dbReference type="Pfam" id="PF14845"/>
    </source>
</evidence>
<accession>A0AAV8WI65</accession>
<evidence type="ECO:0000256" key="1">
    <source>
        <dbReference type="ARBA" id="ARBA00001231"/>
    </source>
</evidence>
<dbReference type="InterPro" id="IPR017853">
    <property type="entry name" value="GH"/>
</dbReference>
<evidence type="ECO:0000256" key="7">
    <source>
        <dbReference type="PIRNR" id="PIRNR001093"/>
    </source>
</evidence>
<keyword evidence="9" id="KW-1015">Disulfide bond</keyword>
<dbReference type="CDD" id="cd06562">
    <property type="entry name" value="GH20_HexA_HexB-like"/>
    <property type="match status" value="1"/>
</dbReference>
<evidence type="ECO:0000256" key="9">
    <source>
        <dbReference type="PIRSR" id="PIRSR001093-2"/>
    </source>
</evidence>
<keyword evidence="5" id="KW-0325">Glycoprotein</keyword>
<dbReference type="GO" id="GO:0016020">
    <property type="term" value="C:membrane"/>
    <property type="evidence" value="ECO:0007669"/>
    <property type="project" value="TreeGrafter"/>
</dbReference>
<evidence type="ECO:0000256" key="8">
    <source>
        <dbReference type="PIRSR" id="PIRSR001093-1"/>
    </source>
</evidence>
<feature type="active site" description="Proton donor" evidence="8">
    <location>
        <position position="344"/>
    </location>
</feature>
<dbReference type="PANTHER" id="PTHR22600">
    <property type="entry name" value="BETA-HEXOSAMINIDASE"/>
    <property type="match status" value="1"/>
</dbReference>
<evidence type="ECO:0000259" key="11">
    <source>
        <dbReference type="Pfam" id="PF00728"/>
    </source>
</evidence>
<evidence type="ECO:0000256" key="10">
    <source>
        <dbReference type="SAM" id="SignalP"/>
    </source>
</evidence>
<evidence type="ECO:0000256" key="2">
    <source>
        <dbReference type="ARBA" id="ARBA00006285"/>
    </source>
</evidence>
<feature type="signal peptide" evidence="10">
    <location>
        <begin position="1"/>
        <end position="18"/>
    </location>
</feature>
<dbReference type="GO" id="GO:0030203">
    <property type="term" value="P:glycosaminoglycan metabolic process"/>
    <property type="evidence" value="ECO:0007669"/>
    <property type="project" value="TreeGrafter"/>
</dbReference>
<name>A0AAV8WI65_9CUCU</name>
<gene>
    <name evidence="13" type="ORF">NQ315_009712</name>
</gene>